<reference evidence="2" key="1">
    <citation type="submission" date="2021-01" db="EMBL/GenBank/DDBJ databases">
        <authorList>
            <person name="Corre E."/>
            <person name="Pelletier E."/>
            <person name="Niang G."/>
            <person name="Scheremetjew M."/>
            <person name="Finn R."/>
            <person name="Kale V."/>
            <person name="Holt S."/>
            <person name="Cochrane G."/>
            <person name="Meng A."/>
            <person name="Brown T."/>
            <person name="Cohen L."/>
        </authorList>
    </citation>
    <scope>NUCLEOTIDE SEQUENCE</scope>
    <source>
        <strain evidence="2">CCMP 2712</strain>
    </source>
</reference>
<dbReference type="AlphaFoldDB" id="A0A7S4J746"/>
<protein>
    <submittedName>
        <fullName evidence="2">Uncharacterized protein</fullName>
    </submittedName>
</protein>
<dbReference type="EMBL" id="HBKN01004137">
    <property type="protein sequence ID" value="CAE2254487.1"/>
    <property type="molecule type" value="Transcribed_RNA"/>
</dbReference>
<gene>
    <name evidence="2" type="ORF">GTHE00462_LOCUS3460</name>
</gene>
<evidence type="ECO:0000313" key="2">
    <source>
        <dbReference type="EMBL" id="CAE2254487.1"/>
    </source>
</evidence>
<feature type="signal peptide" evidence="1">
    <location>
        <begin position="1"/>
        <end position="18"/>
    </location>
</feature>
<name>A0A7S4J746_GUITH</name>
<organism evidence="2">
    <name type="scientific">Guillardia theta</name>
    <name type="common">Cryptophyte</name>
    <name type="synonym">Cryptomonas phi</name>
    <dbReference type="NCBI Taxonomy" id="55529"/>
    <lineage>
        <taxon>Eukaryota</taxon>
        <taxon>Cryptophyceae</taxon>
        <taxon>Pyrenomonadales</taxon>
        <taxon>Geminigeraceae</taxon>
        <taxon>Guillardia</taxon>
    </lineage>
</organism>
<proteinExistence type="predicted"/>
<evidence type="ECO:0000256" key="1">
    <source>
        <dbReference type="SAM" id="SignalP"/>
    </source>
</evidence>
<keyword evidence="1" id="KW-0732">Signal</keyword>
<feature type="chain" id="PRO_5030952323" evidence="1">
    <location>
        <begin position="19"/>
        <end position="232"/>
    </location>
</feature>
<accession>A0A7S4J746</accession>
<sequence>MAVLCLALAAMLAETVKAFNAAPPLHAPRASTSMLCHAALLPDPRPAALRRVRGASQGLKMMAEGKEKLPLATLTKETEWSMAIALDDGAELAVTACFQEDEGYEPPQGPLIVRNSSFVQGGFWKLGEDPAKEGFDKAGLWIWGLFEEPKYPFIFFELQITKEISTSQGTIAPQVLYAQAKVTRDRERGVTLSDGQLTVKKSTTMQADLIGLSEAVISESLPCGTFSLRQVS</sequence>